<dbReference type="RefSeq" id="WP_013969935.1">
    <property type="nucleotide sequence ID" value="NC_015732.1"/>
</dbReference>
<dbReference type="GO" id="GO:0004588">
    <property type="term" value="F:orotate phosphoribosyltransferase activity"/>
    <property type="evidence" value="ECO:0007669"/>
    <property type="project" value="UniProtKB-UniRule"/>
</dbReference>
<keyword evidence="4 7" id="KW-0808">Transferase</keyword>
<dbReference type="KEGG" id="scd:Spica_2555"/>
<dbReference type="InterPro" id="IPR000836">
    <property type="entry name" value="PRTase_dom"/>
</dbReference>
<dbReference type="AlphaFoldDB" id="F8EXZ6"/>
<evidence type="ECO:0000313" key="9">
    <source>
        <dbReference type="EMBL" id="AEJ20657.1"/>
    </source>
</evidence>
<reference evidence="10" key="1">
    <citation type="journal article" date="2013" name="Stand. Genomic Sci.">
        <title>Genome sequence of the thermophilic fresh-water bacterium Spirochaeta caldaria type strain (H1(T)), reclassification of Spirochaeta caldaria, Spirochaeta stenostrepta, and Spirochaeta zuelzerae in the genus Treponema as Treponema caldaria comb. nov., Treponema stenostrepta comb. nov., and Treponema zuelzerae comb. nov., and emendation of the genus Treponema.</title>
        <authorList>
            <person name="Abt B."/>
            <person name="Goker M."/>
            <person name="Scheuner C."/>
            <person name="Han C."/>
            <person name="Lu M."/>
            <person name="Misra M."/>
            <person name="Lapidus A."/>
            <person name="Nolan M."/>
            <person name="Lucas S."/>
            <person name="Hammon N."/>
            <person name="Deshpande S."/>
            <person name="Cheng J.F."/>
            <person name="Tapia R."/>
            <person name="Goodwin L.A."/>
            <person name="Pitluck S."/>
            <person name="Liolios K."/>
            <person name="Pagani I."/>
            <person name="Ivanova N."/>
            <person name="Mavromatis K."/>
            <person name="Mikhailova N."/>
            <person name="Huntemann M."/>
            <person name="Pati A."/>
            <person name="Chen A."/>
            <person name="Palaniappan K."/>
            <person name="Land M."/>
            <person name="Hauser L."/>
            <person name="Jeffries C.D."/>
            <person name="Rohde M."/>
            <person name="Spring S."/>
            <person name="Gronow S."/>
            <person name="Detter J.C."/>
            <person name="Bristow J."/>
            <person name="Eisen J.A."/>
            <person name="Markowitz V."/>
            <person name="Hugenholtz P."/>
            <person name="Kyrpides N.C."/>
            <person name="Woyke T."/>
            <person name="Klenk H.P."/>
        </authorList>
    </citation>
    <scope>NUCLEOTIDE SEQUENCE</scope>
    <source>
        <strain evidence="10">ATCC 51460 / DSM 7334 / H1</strain>
    </source>
</reference>
<comment type="cofactor">
    <cofactor evidence="7">
        <name>Mg(2+)</name>
        <dbReference type="ChEBI" id="CHEBI:18420"/>
    </cofactor>
</comment>
<evidence type="ECO:0000256" key="6">
    <source>
        <dbReference type="ARBA" id="ARBA00022975"/>
    </source>
</evidence>
<feature type="binding site" evidence="7">
    <location>
        <position position="161"/>
    </location>
    <ligand>
        <name>orotate</name>
        <dbReference type="ChEBI" id="CHEBI:30839"/>
    </ligand>
</feature>
<dbReference type="PANTHER" id="PTHR19278">
    <property type="entry name" value="OROTATE PHOSPHORIBOSYLTRANSFERASE"/>
    <property type="match status" value="1"/>
</dbReference>
<feature type="binding site" description="in other chain" evidence="7">
    <location>
        <begin position="129"/>
        <end position="137"/>
    </location>
    <ligand>
        <name>5-phospho-alpha-D-ribose 1-diphosphate</name>
        <dbReference type="ChEBI" id="CHEBI:58017"/>
        <note>ligand shared between dimeric partners</note>
    </ligand>
</feature>
<evidence type="ECO:0000256" key="5">
    <source>
        <dbReference type="ARBA" id="ARBA00022842"/>
    </source>
</evidence>
<feature type="binding site" evidence="7">
    <location>
        <position position="133"/>
    </location>
    <ligand>
        <name>orotate</name>
        <dbReference type="ChEBI" id="CHEBI:30839"/>
    </ligand>
</feature>
<evidence type="ECO:0000256" key="7">
    <source>
        <dbReference type="HAMAP-Rule" id="MF_01208"/>
    </source>
</evidence>
<dbReference type="GO" id="GO:0019856">
    <property type="term" value="P:pyrimidine nucleobase biosynthetic process"/>
    <property type="evidence" value="ECO:0007669"/>
    <property type="project" value="InterPro"/>
</dbReference>
<evidence type="ECO:0000313" key="10">
    <source>
        <dbReference type="Proteomes" id="UP000000503"/>
    </source>
</evidence>
<dbReference type="HAMAP" id="MF_01208">
    <property type="entry name" value="PyrE"/>
    <property type="match status" value="1"/>
</dbReference>
<dbReference type="Pfam" id="PF00156">
    <property type="entry name" value="Pribosyltran"/>
    <property type="match status" value="1"/>
</dbReference>
<gene>
    <name evidence="7" type="primary">pyrE</name>
    <name evidence="9" type="ordered locus">Spica_2555</name>
</gene>
<organism evidence="9 10">
    <name type="scientific">Gracilinema caldarium (strain ATCC 51460 / DSM 7334 / H1)</name>
    <name type="common">Treponema caldarium</name>
    <dbReference type="NCBI Taxonomy" id="744872"/>
    <lineage>
        <taxon>Bacteria</taxon>
        <taxon>Pseudomonadati</taxon>
        <taxon>Spirochaetota</taxon>
        <taxon>Spirochaetia</taxon>
        <taxon>Spirochaetales</taxon>
        <taxon>Breznakiellaceae</taxon>
        <taxon>Gracilinema</taxon>
    </lineage>
</organism>
<dbReference type="GO" id="GO:0044205">
    <property type="term" value="P:'de novo' UMP biosynthetic process"/>
    <property type="evidence" value="ECO:0007669"/>
    <property type="project" value="UniProtKB-UniRule"/>
</dbReference>
<comment type="catalytic activity">
    <reaction evidence="7">
        <text>orotidine 5'-phosphate + diphosphate = orotate + 5-phospho-alpha-D-ribose 1-diphosphate</text>
        <dbReference type="Rhea" id="RHEA:10380"/>
        <dbReference type="ChEBI" id="CHEBI:30839"/>
        <dbReference type="ChEBI" id="CHEBI:33019"/>
        <dbReference type="ChEBI" id="CHEBI:57538"/>
        <dbReference type="ChEBI" id="CHEBI:58017"/>
        <dbReference type="EC" id="2.4.2.10"/>
    </reaction>
</comment>
<accession>F8EXZ6</accession>
<dbReference type="InterPro" id="IPR006273">
    <property type="entry name" value="Orotate_PRibTrfase_bac"/>
</dbReference>
<evidence type="ECO:0000256" key="2">
    <source>
        <dbReference type="ARBA" id="ARBA00011971"/>
    </source>
</evidence>
<sequence>MQDNNQQKNKENRTLELLRQSEAMLEGHFLLSSGRHSDRYFQCARLLQYPDRAAEALAPVVAALKEEIAAGRLAIDLVVGPAIGGIIVAYELARQLGLPALFTERDDTGAMTLRRGFEIQQGQRILIAEDVVTTGKSSEESAAVLEQLGGQVVALACVVDRRAPDAQVRWPIFPACKVSVANWDAADCALCKQQIPYVKPGSRKFIT</sequence>
<keyword evidence="6 7" id="KW-0665">Pyrimidine biosynthesis</keyword>
<feature type="binding site" evidence="7">
    <location>
        <position position="105"/>
    </location>
    <ligand>
        <name>5-phospho-alpha-D-ribose 1-diphosphate</name>
        <dbReference type="ChEBI" id="CHEBI:58017"/>
        <note>ligand shared between dimeric partners</note>
    </ligand>
</feature>
<comment type="caution">
    <text evidence="7">Lacks conserved residue(s) required for the propagation of feature annotation.</text>
</comment>
<dbReference type="EC" id="2.4.2.10" evidence="2 7"/>
<protein>
    <recommendedName>
        <fullName evidence="2 7">Orotate phosphoribosyltransferase</fullName>
        <shortName evidence="7">OPRT</shortName>
        <shortName evidence="7">OPRTase</shortName>
        <ecNumber evidence="2 7">2.4.2.10</ecNumber>
    </recommendedName>
</protein>
<dbReference type="EMBL" id="CP002868">
    <property type="protein sequence ID" value="AEJ20657.1"/>
    <property type="molecule type" value="Genomic_DNA"/>
</dbReference>
<dbReference type="InterPro" id="IPR023031">
    <property type="entry name" value="OPRT"/>
</dbReference>
<dbReference type="STRING" id="744872.Spica_2555"/>
<keyword evidence="3 7" id="KW-0328">Glycosyltransferase</keyword>
<comment type="subunit">
    <text evidence="7">Homodimer.</text>
</comment>
<keyword evidence="10" id="KW-1185">Reference proteome</keyword>
<evidence type="ECO:0000256" key="4">
    <source>
        <dbReference type="ARBA" id="ARBA00022679"/>
    </source>
</evidence>
<dbReference type="HOGENOM" id="CLU_074878_3_0_12"/>
<keyword evidence="5 7" id="KW-0460">Magnesium</keyword>
<dbReference type="PANTHER" id="PTHR19278:SF9">
    <property type="entry name" value="URIDINE 5'-MONOPHOSPHATE SYNTHASE"/>
    <property type="match status" value="1"/>
</dbReference>
<dbReference type="Gene3D" id="3.40.50.2020">
    <property type="match status" value="1"/>
</dbReference>
<dbReference type="UniPathway" id="UPA00070">
    <property type="reaction ID" value="UER00119"/>
</dbReference>
<feature type="domain" description="Phosphoribosyltransferase" evidence="8">
    <location>
        <begin position="62"/>
        <end position="165"/>
    </location>
</feature>
<dbReference type="SUPFAM" id="SSF53271">
    <property type="entry name" value="PRTase-like"/>
    <property type="match status" value="1"/>
</dbReference>
<evidence type="ECO:0000256" key="1">
    <source>
        <dbReference type="ARBA" id="ARBA00004889"/>
    </source>
</evidence>
<dbReference type="eggNOG" id="COG0461">
    <property type="taxonomic scope" value="Bacteria"/>
</dbReference>
<dbReference type="CDD" id="cd06223">
    <property type="entry name" value="PRTases_typeI"/>
    <property type="match status" value="1"/>
</dbReference>
<dbReference type="OrthoDB" id="9783570at2"/>
<name>F8EXZ6_GRAC1</name>
<dbReference type="GO" id="GO:0000287">
    <property type="term" value="F:magnesium ion binding"/>
    <property type="evidence" value="ECO:0007669"/>
    <property type="project" value="UniProtKB-UniRule"/>
</dbReference>
<comment type="function">
    <text evidence="7">Catalyzes the transfer of a ribosyl phosphate group from 5-phosphoribose 1-diphosphate to orotate, leading to the formation of orotidine monophosphate (OMP).</text>
</comment>
<comment type="pathway">
    <text evidence="1 7">Pyrimidine metabolism; UMP biosynthesis via de novo pathway; UMP from orotate: step 1/2.</text>
</comment>
<evidence type="ECO:0000259" key="8">
    <source>
        <dbReference type="Pfam" id="PF00156"/>
    </source>
</evidence>
<dbReference type="Proteomes" id="UP000000503">
    <property type="component" value="Chromosome"/>
</dbReference>
<dbReference type="NCBIfam" id="TIGR01367">
    <property type="entry name" value="pyrE_Therm"/>
    <property type="match status" value="1"/>
</dbReference>
<dbReference type="InterPro" id="IPR029057">
    <property type="entry name" value="PRTase-like"/>
</dbReference>
<evidence type="ECO:0000256" key="3">
    <source>
        <dbReference type="ARBA" id="ARBA00022676"/>
    </source>
</evidence>
<comment type="similarity">
    <text evidence="7">Belongs to the purine/pyrimidine phosphoribosyltransferase family. PyrE subfamily.</text>
</comment>
<proteinExistence type="inferred from homology"/>